<dbReference type="GO" id="GO:0007059">
    <property type="term" value="P:chromosome segregation"/>
    <property type="evidence" value="ECO:0007669"/>
    <property type="project" value="UniProtKB-UniRule"/>
</dbReference>
<reference evidence="4" key="2">
    <citation type="journal article" date="2021" name="PeerJ">
        <title>Extensive microbial diversity within the chicken gut microbiome revealed by metagenomics and culture.</title>
        <authorList>
            <person name="Gilroy R."/>
            <person name="Ravi A."/>
            <person name="Getino M."/>
            <person name="Pursley I."/>
            <person name="Horton D.L."/>
            <person name="Alikhan N.F."/>
            <person name="Baker D."/>
            <person name="Gharbi K."/>
            <person name="Hall N."/>
            <person name="Watson M."/>
            <person name="Adriaenssens E.M."/>
            <person name="Foster-Nyarko E."/>
            <person name="Jarju S."/>
            <person name="Secka A."/>
            <person name="Antonio M."/>
            <person name="Oren A."/>
            <person name="Chaudhuri R.R."/>
            <person name="La Ragione R."/>
            <person name="Hildebrand F."/>
            <person name="Pallen M.J."/>
        </authorList>
    </citation>
    <scope>NUCLEOTIDE SEQUENCE</scope>
    <source>
        <strain evidence="4">CHK191-8634</strain>
    </source>
</reference>
<dbReference type="Proteomes" id="UP000824073">
    <property type="component" value="Unassembled WGS sequence"/>
</dbReference>
<keyword evidence="1 3" id="KW-0159">Chromosome partition</keyword>
<dbReference type="HAMAP" id="MF_01805">
    <property type="entry name" value="ScpA"/>
    <property type="match status" value="1"/>
</dbReference>
<sequence>MKAVTFHLPVFDGPLDLLLHLIAKNKVNIYDIPIAGILEQYLEYIDQMREFDMEVAAEFVAMAAQLMVIKSKMLLPVYEDEEQDDPRAELVEALLEYQRFKEMGGYLGTRAELGRDLFVKQPEVLSKQKQEYSYTADVLIVALRRVLERSERRLPPPVSAFSGIVGKDPVPVGQKIEMLVRMFTRQRVISLDAVIMDCESRSEVVALFLAVLELSKVHKIMIDEDEAGFSLSLAEESQWSS</sequence>
<accession>A0A9D1LM07</accession>
<dbReference type="PANTHER" id="PTHR33969:SF2">
    <property type="entry name" value="SEGREGATION AND CONDENSATION PROTEIN A"/>
    <property type="match status" value="1"/>
</dbReference>
<dbReference type="Gene3D" id="6.10.250.2410">
    <property type="match status" value="1"/>
</dbReference>
<organism evidence="4 5">
    <name type="scientific">Candidatus Ventrousia excrementavium</name>
    <dbReference type="NCBI Taxonomy" id="2840961"/>
    <lineage>
        <taxon>Bacteria</taxon>
        <taxon>Bacillati</taxon>
        <taxon>Bacillota</taxon>
        <taxon>Clostridia</taxon>
        <taxon>Eubacteriales</taxon>
        <taxon>Clostridiaceae</taxon>
        <taxon>Clostridiaceae incertae sedis</taxon>
        <taxon>Candidatus Ventrousia</taxon>
    </lineage>
</organism>
<evidence type="ECO:0000313" key="4">
    <source>
        <dbReference type="EMBL" id="HIU44324.1"/>
    </source>
</evidence>
<gene>
    <name evidence="3" type="primary">scpA</name>
    <name evidence="4" type="ORF">IAB67_08530</name>
</gene>
<dbReference type="Pfam" id="PF02616">
    <property type="entry name" value="SMC_ScpA"/>
    <property type="match status" value="1"/>
</dbReference>
<comment type="subcellular location">
    <subcellularLocation>
        <location evidence="3">Cytoplasm</location>
    </subcellularLocation>
    <text evidence="3">Associated with two foci at the outer edges of the nucleoid region in young cells, and at four foci within both cell halves in older cells.</text>
</comment>
<protein>
    <recommendedName>
        <fullName evidence="2 3">Segregation and condensation protein A</fullName>
    </recommendedName>
</protein>
<comment type="function">
    <text evidence="3">Participates in chromosomal partition during cell division. May act via the formation of a condensin-like complex containing Smc and ScpB that pull DNA away from mid-cell into both cell halves.</text>
</comment>
<dbReference type="InterPro" id="IPR003768">
    <property type="entry name" value="ScpA"/>
</dbReference>
<proteinExistence type="inferred from homology"/>
<evidence type="ECO:0000256" key="3">
    <source>
        <dbReference type="HAMAP-Rule" id="MF_01805"/>
    </source>
</evidence>
<keyword evidence="3" id="KW-0963">Cytoplasm</keyword>
<dbReference type="GO" id="GO:0006260">
    <property type="term" value="P:DNA replication"/>
    <property type="evidence" value="ECO:0007669"/>
    <property type="project" value="UniProtKB-UniRule"/>
</dbReference>
<name>A0A9D1LM07_9CLOT</name>
<comment type="subunit">
    <text evidence="3">Component of a cohesin-like complex composed of ScpA, ScpB and the Smc homodimer, in which ScpA and ScpB bind to the head domain of Smc. The presence of the three proteins is required for the association of the complex with DNA.</text>
</comment>
<evidence type="ECO:0000256" key="1">
    <source>
        <dbReference type="ARBA" id="ARBA00022829"/>
    </source>
</evidence>
<evidence type="ECO:0000256" key="2">
    <source>
        <dbReference type="ARBA" id="ARBA00044777"/>
    </source>
</evidence>
<evidence type="ECO:0000313" key="5">
    <source>
        <dbReference type="Proteomes" id="UP000824073"/>
    </source>
</evidence>
<keyword evidence="3" id="KW-0132">Cell division</keyword>
<reference evidence="4" key="1">
    <citation type="submission" date="2020-10" db="EMBL/GenBank/DDBJ databases">
        <authorList>
            <person name="Gilroy R."/>
        </authorList>
    </citation>
    <scope>NUCLEOTIDE SEQUENCE</scope>
    <source>
        <strain evidence="4">CHK191-8634</strain>
    </source>
</reference>
<dbReference type="GO" id="GO:0005737">
    <property type="term" value="C:cytoplasm"/>
    <property type="evidence" value="ECO:0007669"/>
    <property type="project" value="UniProtKB-SubCell"/>
</dbReference>
<keyword evidence="3" id="KW-0131">Cell cycle</keyword>
<dbReference type="GO" id="GO:0051301">
    <property type="term" value="P:cell division"/>
    <property type="evidence" value="ECO:0007669"/>
    <property type="project" value="UniProtKB-KW"/>
</dbReference>
<dbReference type="EMBL" id="DVMR01000063">
    <property type="protein sequence ID" value="HIU44324.1"/>
    <property type="molecule type" value="Genomic_DNA"/>
</dbReference>
<comment type="similarity">
    <text evidence="3">Belongs to the ScpA family.</text>
</comment>
<dbReference type="AlphaFoldDB" id="A0A9D1LM07"/>
<comment type="caution">
    <text evidence="4">The sequence shown here is derived from an EMBL/GenBank/DDBJ whole genome shotgun (WGS) entry which is preliminary data.</text>
</comment>
<dbReference type="PANTHER" id="PTHR33969">
    <property type="entry name" value="SEGREGATION AND CONDENSATION PROTEIN A"/>
    <property type="match status" value="1"/>
</dbReference>